<evidence type="ECO:0000313" key="3">
    <source>
        <dbReference type="Proteomes" id="UP000620133"/>
    </source>
</evidence>
<dbReference type="Gene3D" id="3.40.50.1110">
    <property type="entry name" value="SGNH hydrolase"/>
    <property type="match status" value="1"/>
</dbReference>
<evidence type="ECO:0000259" key="1">
    <source>
        <dbReference type="Pfam" id="PF13472"/>
    </source>
</evidence>
<dbReference type="Pfam" id="PF13472">
    <property type="entry name" value="Lipase_GDSL_2"/>
    <property type="match status" value="1"/>
</dbReference>
<sequence length="246" mass="28205">MRTVVFGDSIAKGIVTIKGKLETVEDNAVKLVSKYYGQEIDNVSLYGQTLKRIYDKKIVDKYLKSTGQADQVYAVFALGGNDSDYDWEMVSKNPYIKHNPKTPLKDFERMLIDMIETLTSKGIKVVLTTIISLNSQSYFDNVISKMGDPKNMMIFLEHDVENISRHQEMYSQAIVRCATKTNCILLDLREKMKSLKDIQPYMCSDGVHPNEKGYYYLAQSAIQEINQYDLLNTWRKTPVMTHIANV</sequence>
<dbReference type="AlphaFoldDB" id="A0A7U9XXG2"/>
<dbReference type="Proteomes" id="UP000620133">
    <property type="component" value="Chromosome"/>
</dbReference>
<dbReference type="PANTHER" id="PTHR14209:SF19">
    <property type="entry name" value="ISOAMYL ACETATE-HYDROLYZING ESTERASE 1 HOMOLOG"/>
    <property type="match status" value="1"/>
</dbReference>
<keyword evidence="3" id="KW-1185">Reference proteome</keyword>
<protein>
    <submittedName>
        <fullName evidence="2">Lipase/acylhydrolase</fullName>
    </submittedName>
</protein>
<dbReference type="PANTHER" id="PTHR14209">
    <property type="entry name" value="ISOAMYL ACETATE-HYDROLYZING ESTERASE 1"/>
    <property type="match status" value="1"/>
</dbReference>
<dbReference type="RefSeq" id="WP_176240036.1">
    <property type="nucleotide sequence ID" value="NZ_AP024412.1"/>
</dbReference>
<name>A0A7U9XXG2_9MOLU</name>
<dbReference type="InterPro" id="IPR036514">
    <property type="entry name" value="SGNH_hydro_sf"/>
</dbReference>
<dbReference type="EMBL" id="AP024412">
    <property type="protein sequence ID" value="BCR35474.1"/>
    <property type="molecule type" value="Genomic_DNA"/>
</dbReference>
<dbReference type="SUPFAM" id="SSF52266">
    <property type="entry name" value="SGNH hydrolase"/>
    <property type="match status" value="1"/>
</dbReference>
<organism evidence="2 3">
    <name type="scientific">Mariniplasma anaerobium</name>
    <dbReference type="NCBI Taxonomy" id="2735436"/>
    <lineage>
        <taxon>Bacteria</taxon>
        <taxon>Bacillati</taxon>
        <taxon>Mycoplasmatota</taxon>
        <taxon>Mollicutes</taxon>
        <taxon>Acholeplasmatales</taxon>
        <taxon>Acholeplasmataceae</taxon>
        <taxon>Mariniplasma</taxon>
    </lineage>
</organism>
<reference evidence="2" key="1">
    <citation type="submission" date="2021-01" db="EMBL/GenBank/DDBJ databases">
        <title>Draft genome sequence of Acholeplasmataceae bacterium strain Mahy22.</title>
        <authorList>
            <person name="Watanabe M."/>
            <person name="Kojima H."/>
            <person name="Fukui M."/>
        </authorList>
    </citation>
    <scope>NUCLEOTIDE SEQUENCE</scope>
    <source>
        <strain evidence="2">Mahy22</strain>
    </source>
</reference>
<proteinExistence type="predicted"/>
<dbReference type="InterPro" id="IPR013830">
    <property type="entry name" value="SGNH_hydro"/>
</dbReference>
<evidence type="ECO:0000313" key="2">
    <source>
        <dbReference type="EMBL" id="BCR35474.1"/>
    </source>
</evidence>
<feature type="domain" description="SGNH hydrolase-type esterase" evidence="1">
    <location>
        <begin position="5"/>
        <end position="214"/>
    </location>
</feature>
<accession>A0A7U9XXG2</accession>
<dbReference type="InterPro" id="IPR045136">
    <property type="entry name" value="Iah1-like"/>
</dbReference>
<dbReference type="CDD" id="cd00229">
    <property type="entry name" value="SGNH_hydrolase"/>
    <property type="match status" value="1"/>
</dbReference>
<gene>
    <name evidence="2" type="ORF">MPAN_003670</name>
</gene>
<dbReference type="KEGG" id="manr:MPAN_003670"/>